<dbReference type="PROSITE" id="PS00018">
    <property type="entry name" value="EF_HAND_1"/>
    <property type="match status" value="1"/>
</dbReference>
<dbReference type="Gene3D" id="1.10.238.180">
    <property type="match status" value="1"/>
</dbReference>
<name>A0A504Y5Z5_FASGI</name>
<comment type="caution">
    <text evidence="3">The sequence shown here is derived from an EMBL/GenBank/DDBJ whole genome shotgun (WGS) entry which is preliminary data.</text>
</comment>
<dbReference type="PROSITE" id="PS50222">
    <property type="entry name" value="EF_HAND_2"/>
    <property type="match status" value="1"/>
</dbReference>
<keyword evidence="4" id="KW-1185">Reference proteome</keyword>
<evidence type="ECO:0000313" key="3">
    <source>
        <dbReference type="EMBL" id="TPP56852.1"/>
    </source>
</evidence>
<accession>A0A504Y5Z5</accession>
<evidence type="ECO:0000259" key="2">
    <source>
        <dbReference type="PROSITE" id="PS50222"/>
    </source>
</evidence>
<organism evidence="3 4">
    <name type="scientific">Fasciola gigantica</name>
    <name type="common">Giant liver fluke</name>
    <dbReference type="NCBI Taxonomy" id="46835"/>
    <lineage>
        <taxon>Eukaryota</taxon>
        <taxon>Metazoa</taxon>
        <taxon>Spiralia</taxon>
        <taxon>Lophotrochozoa</taxon>
        <taxon>Platyhelminthes</taxon>
        <taxon>Trematoda</taxon>
        <taxon>Digenea</taxon>
        <taxon>Plagiorchiida</taxon>
        <taxon>Echinostomata</taxon>
        <taxon>Echinostomatoidea</taxon>
        <taxon>Fasciolidae</taxon>
        <taxon>Fasciola</taxon>
    </lineage>
</organism>
<dbReference type="InterPro" id="IPR011992">
    <property type="entry name" value="EF-hand-dom_pair"/>
</dbReference>
<evidence type="ECO:0000256" key="1">
    <source>
        <dbReference type="ARBA" id="ARBA00022837"/>
    </source>
</evidence>
<reference evidence="3 4" key="1">
    <citation type="submission" date="2019-04" db="EMBL/GenBank/DDBJ databases">
        <title>Annotation for the trematode Fasciola gigantica.</title>
        <authorList>
            <person name="Choi Y.-J."/>
        </authorList>
    </citation>
    <scope>NUCLEOTIDE SEQUENCE [LARGE SCALE GENOMIC DNA]</scope>
    <source>
        <strain evidence="3">Uganda_cow_1</strain>
    </source>
</reference>
<dbReference type="GO" id="GO:0005509">
    <property type="term" value="F:calcium ion binding"/>
    <property type="evidence" value="ECO:0007669"/>
    <property type="project" value="InterPro"/>
</dbReference>
<protein>
    <recommendedName>
        <fullName evidence="2">EF-hand domain-containing protein</fullName>
    </recommendedName>
</protein>
<dbReference type="InterPro" id="IPR018247">
    <property type="entry name" value="EF_Hand_1_Ca_BS"/>
</dbReference>
<proteinExistence type="predicted"/>
<dbReference type="EMBL" id="SUNJ01014013">
    <property type="protein sequence ID" value="TPP56852.1"/>
    <property type="molecule type" value="Genomic_DNA"/>
</dbReference>
<evidence type="ECO:0000313" key="4">
    <source>
        <dbReference type="Proteomes" id="UP000316759"/>
    </source>
</evidence>
<gene>
    <name evidence="3" type="ORF">FGIG_03421</name>
</gene>
<dbReference type="AlphaFoldDB" id="A0A504Y5Z5"/>
<dbReference type="Pfam" id="PF13202">
    <property type="entry name" value="EF-hand_5"/>
    <property type="match status" value="1"/>
</dbReference>
<dbReference type="Proteomes" id="UP000316759">
    <property type="component" value="Unassembled WGS sequence"/>
</dbReference>
<dbReference type="SUPFAM" id="SSF47473">
    <property type="entry name" value="EF-hand"/>
    <property type="match status" value="1"/>
</dbReference>
<dbReference type="InterPro" id="IPR002048">
    <property type="entry name" value="EF_hand_dom"/>
</dbReference>
<sequence length="77" mass="8947">MLRQNQIVELLKKLDTNEDGMISIQELRDFMANHCAVFDKADQRSSIISHSTPRKISVARLTEEFNNLISLWKQCRA</sequence>
<feature type="domain" description="EF-hand" evidence="2">
    <location>
        <begin position="2"/>
        <end position="37"/>
    </location>
</feature>
<keyword evidence="1" id="KW-0106">Calcium</keyword>